<evidence type="ECO:0000313" key="2">
    <source>
        <dbReference type="EMBL" id="EYB93259.1"/>
    </source>
</evidence>
<dbReference type="OrthoDB" id="10438670at2759"/>
<evidence type="ECO:0008006" key="4">
    <source>
        <dbReference type="Google" id="ProtNLM"/>
    </source>
</evidence>
<gene>
    <name evidence="2" type="primary">Acey_s0184.g980</name>
    <name evidence="2" type="ORF">Y032_0184g980</name>
</gene>
<proteinExistence type="predicted"/>
<protein>
    <recommendedName>
        <fullName evidence="4">Saposin B-type domain-containing protein</fullName>
    </recommendedName>
</protein>
<accession>A0A016SSF3</accession>
<dbReference type="EMBL" id="JARK01001520">
    <property type="protein sequence ID" value="EYB93259.1"/>
    <property type="molecule type" value="Genomic_DNA"/>
</dbReference>
<evidence type="ECO:0000256" key="1">
    <source>
        <dbReference type="SAM" id="SignalP"/>
    </source>
</evidence>
<organism evidence="2 3">
    <name type="scientific">Ancylostoma ceylanicum</name>
    <dbReference type="NCBI Taxonomy" id="53326"/>
    <lineage>
        <taxon>Eukaryota</taxon>
        <taxon>Metazoa</taxon>
        <taxon>Ecdysozoa</taxon>
        <taxon>Nematoda</taxon>
        <taxon>Chromadorea</taxon>
        <taxon>Rhabditida</taxon>
        <taxon>Rhabditina</taxon>
        <taxon>Rhabditomorpha</taxon>
        <taxon>Strongyloidea</taxon>
        <taxon>Ancylostomatidae</taxon>
        <taxon>Ancylostomatinae</taxon>
        <taxon>Ancylostoma</taxon>
    </lineage>
</organism>
<dbReference type="Proteomes" id="UP000024635">
    <property type="component" value="Unassembled WGS sequence"/>
</dbReference>
<evidence type="ECO:0000313" key="3">
    <source>
        <dbReference type="Proteomes" id="UP000024635"/>
    </source>
</evidence>
<keyword evidence="1" id="KW-0732">Signal</keyword>
<comment type="caution">
    <text evidence="2">The sequence shown here is derived from an EMBL/GenBank/DDBJ whole genome shotgun (WGS) entry which is preliminary data.</text>
</comment>
<name>A0A016SSF3_9BILA</name>
<reference evidence="3" key="1">
    <citation type="journal article" date="2015" name="Nat. Genet.">
        <title>The genome and transcriptome of the zoonotic hookworm Ancylostoma ceylanicum identify infection-specific gene families.</title>
        <authorList>
            <person name="Schwarz E.M."/>
            <person name="Hu Y."/>
            <person name="Antoshechkin I."/>
            <person name="Miller M.M."/>
            <person name="Sternberg P.W."/>
            <person name="Aroian R.V."/>
        </authorList>
    </citation>
    <scope>NUCLEOTIDE SEQUENCE</scope>
    <source>
        <strain evidence="3">HY135</strain>
    </source>
</reference>
<feature type="signal peptide" evidence="1">
    <location>
        <begin position="1"/>
        <end position="17"/>
    </location>
</feature>
<keyword evidence="3" id="KW-1185">Reference proteome</keyword>
<dbReference type="AlphaFoldDB" id="A0A016SSF3"/>
<feature type="chain" id="PRO_5001489941" description="Saposin B-type domain-containing protein" evidence="1">
    <location>
        <begin position="18"/>
        <end position="234"/>
    </location>
</feature>
<sequence length="234" mass="23730">MRFAFLLVLPLFAFVGASGPSDPSTNSTTAAKKEEFVCAVCLNVGKVMRRYAKPLSFIVHIPCDALKFGKTCTGTAKLFLGALELSGERNACALIKFCKGVVLPLEIPQVLGNVTQGLATVKDGLLNATKDPIAGLGGAVGGLAGSLQGAVGAVGSSVSEATKGTGSLVSGGADVAGGVVGTIPVVGKPLGSVVAGVGGGFRLGFISTILTTESCLRYVRMQKFNFELFGNSDV</sequence>